<comment type="caution">
    <text evidence="1">The sequence shown here is derived from an EMBL/GenBank/DDBJ whole genome shotgun (WGS) entry which is preliminary data.</text>
</comment>
<dbReference type="AlphaFoldDB" id="A0A7V4E4Q8"/>
<accession>A0A7V4E4Q8</accession>
<evidence type="ECO:0000313" key="2">
    <source>
        <dbReference type="EMBL" id="HGL18029.1"/>
    </source>
</evidence>
<dbReference type="EMBL" id="DTDJ01000043">
    <property type="protein sequence ID" value="HGL18029.1"/>
    <property type="molecule type" value="Genomic_DNA"/>
</dbReference>
<gene>
    <name evidence="1" type="ORF">ENU66_06100</name>
    <name evidence="2" type="ORF">ENU66_06865</name>
</gene>
<dbReference type="PROSITE" id="PS51257">
    <property type="entry name" value="PROKAR_LIPOPROTEIN"/>
    <property type="match status" value="1"/>
</dbReference>
<organism evidence="1">
    <name type="scientific">candidate division WOR-3 bacterium</name>
    <dbReference type="NCBI Taxonomy" id="2052148"/>
    <lineage>
        <taxon>Bacteria</taxon>
        <taxon>Bacteria division WOR-3</taxon>
    </lineage>
</organism>
<sequence>MRNFRYLIPIVIIMSMFASSCTRIEELRDEEAIDELINTTYSVDLGFEREYEDASLIPDTFNISNTKEPALIVGWWRKILSVSSNKDITIERDTAWVTIKHHIYGLFNIVYYEPDSDTVFTRSKNFHDLARRKALFVREGDINDPHRGWVLKKVSLGEVTSQDVPDSVLINGTYIPVQQNHIDSIKITYVDTLNNTITKVFTNYLDLIDLEEVPLVKNGTEIRFDLYANVSENFAFFYKLATWGTPRRMRMIRDPENPTHFYTILHVPSNVVRGSFALSIISLPSFRPDNYPYVHHGVLLRVRVR</sequence>
<evidence type="ECO:0000313" key="1">
    <source>
        <dbReference type="EMBL" id="HGL17878.1"/>
    </source>
</evidence>
<protein>
    <submittedName>
        <fullName evidence="1">Uncharacterized protein</fullName>
    </submittedName>
</protein>
<name>A0A7V4E4Q8_UNCW3</name>
<reference evidence="1" key="1">
    <citation type="journal article" date="2020" name="mSystems">
        <title>Genome- and Community-Level Interaction Insights into Carbon Utilization and Element Cycling Functions of Hydrothermarchaeota in Hydrothermal Sediment.</title>
        <authorList>
            <person name="Zhou Z."/>
            <person name="Liu Y."/>
            <person name="Xu W."/>
            <person name="Pan J."/>
            <person name="Luo Z.H."/>
            <person name="Li M."/>
        </authorList>
    </citation>
    <scope>NUCLEOTIDE SEQUENCE [LARGE SCALE GENOMIC DNA]</scope>
    <source>
        <strain evidence="1">SpSt-69</strain>
    </source>
</reference>
<proteinExistence type="predicted"/>
<dbReference type="EMBL" id="DTDJ01000043">
    <property type="protein sequence ID" value="HGL17878.1"/>
    <property type="molecule type" value="Genomic_DNA"/>
</dbReference>